<keyword evidence="7" id="KW-0812">Transmembrane</keyword>
<dbReference type="GO" id="GO:0008270">
    <property type="term" value="F:zinc ion binding"/>
    <property type="evidence" value="ECO:0007669"/>
    <property type="project" value="TreeGrafter"/>
</dbReference>
<feature type="compositionally biased region" description="Low complexity" evidence="6">
    <location>
        <begin position="1"/>
        <end position="25"/>
    </location>
</feature>
<evidence type="ECO:0000256" key="6">
    <source>
        <dbReference type="SAM" id="MobiDB-lite"/>
    </source>
</evidence>
<comment type="subcellular location">
    <subcellularLocation>
        <location evidence="1">Membrane</location>
        <topology evidence="1">Peripheral membrane protein</topology>
    </subcellularLocation>
</comment>
<evidence type="ECO:0000313" key="10">
    <source>
        <dbReference type="Proteomes" id="UP000777438"/>
    </source>
</evidence>
<comment type="caution">
    <text evidence="9">The sequence shown here is derived from an EMBL/GenBank/DDBJ whole genome shotgun (WGS) entry which is preliminary data.</text>
</comment>
<dbReference type="PANTHER" id="PTHR23292">
    <property type="entry name" value="LIPOPOLYSACCHARIDE-INDUCED TUMOR NECROSIS FACTOR-ALPHA FACTOR"/>
    <property type="match status" value="1"/>
</dbReference>
<feature type="region of interest" description="Disordered" evidence="6">
    <location>
        <begin position="1"/>
        <end position="126"/>
    </location>
</feature>
<keyword evidence="10" id="KW-1185">Reference proteome</keyword>
<keyword evidence="5 7" id="KW-0472">Membrane</keyword>
<dbReference type="EMBL" id="JAGPYM010000010">
    <property type="protein sequence ID" value="KAH6889658.1"/>
    <property type="molecule type" value="Genomic_DNA"/>
</dbReference>
<dbReference type="PANTHER" id="PTHR23292:SF6">
    <property type="entry name" value="FI16602P1-RELATED"/>
    <property type="match status" value="1"/>
</dbReference>
<dbReference type="InterPro" id="IPR037519">
    <property type="entry name" value="LITAF_fam"/>
</dbReference>
<keyword evidence="3" id="KW-0479">Metal-binding</keyword>
<evidence type="ECO:0000256" key="1">
    <source>
        <dbReference type="ARBA" id="ARBA00004170"/>
    </source>
</evidence>
<reference evidence="9 10" key="1">
    <citation type="journal article" date="2021" name="Nat. Commun.">
        <title>Genetic determinants of endophytism in the Arabidopsis root mycobiome.</title>
        <authorList>
            <person name="Mesny F."/>
            <person name="Miyauchi S."/>
            <person name="Thiergart T."/>
            <person name="Pickel B."/>
            <person name="Atanasova L."/>
            <person name="Karlsson M."/>
            <person name="Huettel B."/>
            <person name="Barry K.W."/>
            <person name="Haridas S."/>
            <person name="Chen C."/>
            <person name="Bauer D."/>
            <person name="Andreopoulos W."/>
            <person name="Pangilinan J."/>
            <person name="LaButti K."/>
            <person name="Riley R."/>
            <person name="Lipzen A."/>
            <person name="Clum A."/>
            <person name="Drula E."/>
            <person name="Henrissat B."/>
            <person name="Kohler A."/>
            <person name="Grigoriev I.V."/>
            <person name="Martin F.M."/>
            <person name="Hacquard S."/>
        </authorList>
    </citation>
    <scope>NUCLEOTIDE SEQUENCE [LARGE SCALE GENOMIC DNA]</scope>
    <source>
        <strain evidence="9 10">MPI-CAGE-CH-0241</strain>
    </source>
</reference>
<dbReference type="Proteomes" id="UP000777438">
    <property type="component" value="Unassembled WGS sequence"/>
</dbReference>
<feature type="transmembrane region" description="Helical" evidence="7">
    <location>
        <begin position="187"/>
        <end position="210"/>
    </location>
</feature>
<accession>A0A9P8W6Q9</accession>
<evidence type="ECO:0000256" key="7">
    <source>
        <dbReference type="SAM" id="Phobius"/>
    </source>
</evidence>
<dbReference type="PROSITE" id="PS51837">
    <property type="entry name" value="LITAF"/>
    <property type="match status" value="1"/>
</dbReference>
<feature type="compositionally biased region" description="Basic and acidic residues" evidence="6">
    <location>
        <begin position="35"/>
        <end position="44"/>
    </location>
</feature>
<feature type="compositionally biased region" description="Polar residues" evidence="6">
    <location>
        <begin position="85"/>
        <end position="95"/>
    </location>
</feature>
<evidence type="ECO:0000259" key="8">
    <source>
        <dbReference type="PROSITE" id="PS51837"/>
    </source>
</evidence>
<dbReference type="AlphaFoldDB" id="A0A9P8W6Q9"/>
<organism evidence="9 10">
    <name type="scientific">Thelonectria olida</name>
    <dbReference type="NCBI Taxonomy" id="1576542"/>
    <lineage>
        <taxon>Eukaryota</taxon>
        <taxon>Fungi</taxon>
        <taxon>Dikarya</taxon>
        <taxon>Ascomycota</taxon>
        <taxon>Pezizomycotina</taxon>
        <taxon>Sordariomycetes</taxon>
        <taxon>Hypocreomycetidae</taxon>
        <taxon>Hypocreales</taxon>
        <taxon>Nectriaceae</taxon>
        <taxon>Thelonectria</taxon>
    </lineage>
</organism>
<protein>
    <recommendedName>
        <fullName evidence="8">LITAF domain-containing protein</fullName>
    </recommendedName>
</protein>
<dbReference type="SMART" id="SM00714">
    <property type="entry name" value="LITAF"/>
    <property type="match status" value="1"/>
</dbReference>
<sequence>MSTLSPVSNSAEPSSSVSPPSYAATPVPPPTQPADKSDEGKIAFEKPIPGEGIEAVRPFDDDNLPEVVPEGHIFPGNNNNNNNNITITDKPNQDQYPPDSKTAMRTGADESQGVIPPGSPPPPGYSNGNSYQMMNMTPPVHQSTTNFAVHDQTTVTPLHLLGDQSDTVDCPFCQRRTLTLVKYGASWLTHFFAVCLFFLTFCGVLAPYLLHWNSNISHWCQNCNRKVAYRNFGSRKMVVLGTPDHLREVSKFQAAEPPVQTMNPNAAQQA</sequence>
<name>A0A9P8W6Q9_9HYPO</name>
<evidence type="ECO:0000256" key="2">
    <source>
        <dbReference type="ARBA" id="ARBA00005975"/>
    </source>
</evidence>
<dbReference type="OrthoDB" id="5599753at2759"/>
<feature type="domain" description="LITAF" evidence="8">
    <location>
        <begin position="150"/>
        <end position="232"/>
    </location>
</feature>
<proteinExistence type="inferred from homology"/>
<keyword evidence="4" id="KW-0862">Zinc</keyword>
<comment type="similarity">
    <text evidence="2">Belongs to the CDIP1/LITAF family.</text>
</comment>
<dbReference type="InterPro" id="IPR006629">
    <property type="entry name" value="LITAF"/>
</dbReference>
<gene>
    <name evidence="9" type="ORF">B0T10DRAFT_486534</name>
</gene>
<evidence type="ECO:0000256" key="5">
    <source>
        <dbReference type="ARBA" id="ARBA00023136"/>
    </source>
</evidence>
<dbReference type="Pfam" id="PF10601">
    <property type="entry name" value="zf-LITAF-like"/>
    <property type="match status" value="1"/>
</dbReference>
<evidence type="ECO:0000256" key="4">
    <source>
        <dbReference type="ARBA" id="ARBA00022833"/>
    </source>
</evidence>
<evidence type="ECO:0000313" key="9">
    <source>
        <dbReference type="EMBL" id="KAH6889658.1"/>
    </source>
</evidence>
<keyword evidence="7" id="KW-1133">Transmembrane helix</keyword>
<evidence type="ECO:0000256" key="3">
    <source>
        <dbReference type="ARBA" id="ARBA00022723"/>
    </source>
</evidence>
<dbReference type="GO" id="GO:0016020">
    <property type="term" value="C:membrane"/>
    <property type="evidence" value="ECO:0007669"/>
    <property type="project" value="UniProtKB-SubCell"/>
</dbReference>